<feature type="domain" description="Cytochrome c" evidence="6">
    <location>
        <begin position="69"/>
        <end position="108"/>
    </location>
</feature>
<dbReference type="KEGG" id="hcu:MUN79_26295"/>
<evidence type="ECO:0000313" key="7">
    <source>
        <dbReference type="EMBL" id="UOQ72048.1"/>
    </source>
</evidence>
<dbReference type="Pfam" id="PF00034">
    <property type="entry name" value="Cytochrom_C"/>
    <property type="match status" value="1"/>
</dbReference>
<protein>
    <submittedName>
        <fullName evidence="7">Cytochrome c</fullName>
    </submittedName>
</protein>
<evidence type="ECO:0000313" key="8">
    <source>
        <dbReference type="Proteomes" id="UP000831796"/>
    </source>
</evidence>
<dbReference type="AlphaFoldDB" id="A0A8T9Q7M5"/>
<dbReference type="PROSITE" id="PS51007">
    <property type="entry name" value="CYTC"/>
    <property type="match status" value="1"/>
</dbReference>
<keyword evidence="5" id="KW-0732">Signal</keyword>
<keyword evidence="1 4" id="KW-0349">Heme</keyword>
<evidence type="ECO:0000256" key="5">
    <source>
        <dbReference type="SAM" id="SignalP"/>
    </source>
</evidence>
<dbReference type="GO" id="GO:0009055">
    <property type="term" value="F:electron transfer activity"/>
    <property type="evidence" value="ECO:0007669"/>
    <property type="project" value="InterPro"/>
</dbReference>
<dbReference type="EMBL" id="CP095046">
    <property type="protein sequence ID" value="UOQ72048.1"/>
    <property type="molecule type" value="Genomic_DNA"/>
</dbReference>
<reference evidence="7" key="1">
    <citation type="submission" date="2022-04" db="EMBL/GenBank/DDBJ databases">
        <title>Hymenobacter sp. isolated from the air.</title>
        <authorList>
            <person name="Won M."/>
            <person name="Lee C.-M."/>
            <person name="Woen H.-Y."/>
            <person name="Kwon S.-W."/>
        </authorList>
    </citation>
    <scope>NUCLEOTIDE SEQUENCE</scope>
    <source>
        <strain evidence="7">5116S-3</strain>
    </source>
</reference>
<keyword evidence="3 4" id="KW-0408">Iron</keyword>
<dbReference type="GO" id="GO:0020037">
    <property type="term" value="F:heme binding"/>
    <property type="evidence" value="ECO:0007669"/>
    <property type="project" value="InterPro"/>
</dbReference>
<proteinExistence type="predicted"/>
<evidence type="ECO:0000259" key="6">
    <source>
        <dbReference type="PROSITE" id="PS51007"/>
    </source>
</evidence>
<dbReference type="SUPFAM" id="SSF46626">
    <property type="entry name" value="Cytochrome c"/>
    <property type="match status" value="1"/>
</dbReference>
<dbReference type="Proteomes" id="UP000831796">
    <property type="component" value="Chromosome"/>
</dbReference>
<evidence type="ECO:0000256" key="2">
    <source>
        <dbReference type="ARBA" id="ARBA00022723"/>
    </source>
</evidence>
<evidence type="ECO:0000256" key="1">
    <source>
        <dbReference type="ARBA" id="ARBA00022617"/>
    </source>
</evidence>
<evidence type="ECO:0000256" key="4">
    <source>
        <dbReference type="PROSITE-ProRule" id="PRU00433"/>
    </source>
</evidence>
<organism evidence="7 8">
    <name type="scientific">Hymenobacter cellulosilyticus</name>
    <dbReference type="NCBI Taxonomy" id="2932248"/>
    <lineage>
        <taxon>Bacteria</taxon>
        <taxon>Pseudomonadati</taxon>
        <taxon>Bacteroidota</taxon>
        <taxon>Cytophagia</taxon>
        <taxon>Cytophagales</taxon>
        <taxon>Hymenobacteraceae</taxon>
        <taxon>Hymenobacter</taxon>
    </lineage>
</organism>
<feature type="chain" id="PRO_5035793661" evidence="5">
    <location>
        <begin position="31"/>
        <end position="108"/>
    </location>
</feature>
<keyword evidence="8" id="KW-1185">Reference proteome</keyword>
<gene>
    <name evidence="7" type="ORF">MUN79_26295</name>
</gene>
<dbReference type="InterPro" id="IPR009056">
    <property type="entry name" value="Cyt_c-like_dom"/>
</dbReference>
<feature type="signal peptide" evidence="5">
    <location>
        <begin position="1"/>
        <end position="30"/>
    </location>
</feature>
<dbReference type="InterPro" id="IPR036909">
    <property type="entry name" value="Cyt_c-like_dom_sf"/>
</dbReference>
<dbReference type="RefSeq" id="WP_244675446.1">
    <property type="nucleotide sequence ID" value="NZ_CP095046.1"/>
</dbReference>
<dbReference type="Gene3D" id="1.10.760.10">
    <property type="entry name" value="Cytochrome c-like domain"/>
    <property type="match status" value="1"/>
</dbReference>
<sequence>MNSIRLRPLSHVFLALFLTFAAVGSSTAQQAETVPVATAPAASKDGVTPGSTAAAAPAAAAGATTGDAAAISAGNTLFTQNCAQCHAINEVVVGPPLKTCTSVAPFPG</sequence>
<keyword evidence="2 4" id="KW-0479">Metal-binding</keyword>
<accession>A0A8T9Q7M5</accession>
<name>A0A8T9Q7M5_9BACT</name>
<dbReference type="GO" id="GO:0046872">
    <property type="term" value="F:metal ion binding"/>
    <property type="evidence" value="ECO:0007669"/>
    <property type="project" value="UniProtKB-KW"/>
</dbReference>
<evidence type="ECO:0000256" key="3">
    <source>
        <dbReference type="ARBA" id="ARBA00023004"/>
    </source>
</evidence>